<feature type="region of interest" description="Disordered" evidence="1">
    <location>
        <begin position="28"/>
        <end position="54"/>
    </location>
</feature>
<dbReference type="GO" id="GO:0048564">
    <property type="term" value="P:photosystem I assembly"/>
    <property type="evidence" value="ECO:0007669"/>
    <property type="project" value="InterPro"/>
</dbReference>
<accession>A0AAV9C2W3</accession>
<evidence type="ECO:0000256" key="1">
    <source>
        <dbReference type="SAM" id="MobiDB-lite"/>
    </source>
</evidence>
<dbReference type="GO" id="GO:0080183">
    <property type="term" value="P:response to photooxidative stress"/>
    <property type="evidence" value="ECO:0007669"/>
    <property type="project" value="InterPro"/>
</dbReference>
<dbReference type="PANTHER" id="PTHR33672">
    <property type="entry name" value="YCF3-INTERACTING PROTEIN 1, CHLOROPLASTIC"/>
    <property type="match status" value="1"/>
</dbReference>
<feature type="region of interest" description="Disordered" evidence="1">
    <location>
        <begin position="236"/>
        <end position="269"/>
    </location>
</feature>
<proteinExistence type="predicted"/>
<dbReference type="InterPro" id="IPR040340">
    <property type="entry name" value="CEST/Y3IP1"/>
</dbReference>
<evidence type="ECO:0000313" key="2">
    <source>
        <dbReference type="EMBL" id="KAK1282603.1"/>
    </source>
</evidence>
<dbReference type="GO" id="GO:0009535">
    <property type="term" value="C:chloroplast thylakoid membrane"/>
    <property type="evidence" value="ECO:0007669"/>
    <property type="project" value="InterPro"/>
</dbReference>
<keyword evidence="3" id="KW-1185">Reference proteome</keyword>
<protein>
    <submittedName>
        <fullName evidence="2">Uncharacterized protein</fullName>
    </submittedName>
</protein>
<comment type="caution">
    <text evidence="2">The sequence shown here is derived from an EMBL/GenBank/DDBJ whole genome shotgun (WGS) entry which is preliminary data.</text>
</comment>
<dbReference type="EMBL" id="JAUJYO010000022">
    <property type="protein sequence ID" value="KAK1282603.1"/>
    <property type="molecule type" value="Genomic_DNA"/>
</dbReference>
<name>A0AAV9C2W3_ACOCL</name>
<reference evidence="2" key="2">
    <citation type="submission" date="2023-06" db="EMBL/GenBank/DDBJ databases">
        <authorList>
            <person name="Ma L."/>
            <person name="Liu K.-W."/>
            <person name="Li Z."/>
            <person name="Hsiao Y.-Y."/>
            <person name="Qi Y."/>
            <person name="Fu T."/>
            <person name="Tang G."/>
            <person name="Zhang D."/>
            <person name="Sun W.-H."/>
            <person name="Liu D.-K."/>
            <person name="Li Y."/>
            <person name="Chen G.-Z."/>
            <person name="Liu X.-D."/>
            <person name="Liao X.-Y."/>
            <person name="Jiang Y.-T."/>
            <person name="Yu X."/>
            <person name="Hao Y."/>
            <person name="Huang J."/>
            <person name="Zhao X.-W."/>
            <person name="Ke S."/>
            <person name="Chen Y.-Y."/>
            <person name="Wu W.-L."/>
            <person name="Hsu J.-L."/>
            <person name="Lin Y.-F."/>
            <person name="Huang M.-D."/>
            <person name="Li C.-Y."/>
            <person name="Huang L."/>
            <person name="Wang Z.-W."/>
            <person name="Zhao X."/>
            <person name="Zhong W.-Y."/>
            <person name="Peng D.-H."/>
            <person name="Ahmad S."/>
            <person name="Lan S."/>
            <person name="Zhang J.-S."/>
            <person name="Tsai W.-C."/>
            <person name="Van De Peer Y."/>
            <person name="Liu Z.-J."/>
        </authorList>
    </citation>
    <scope>NUCLEOTIDE SEQUENCE</scope>
    <source>
        <strain evidence="2">CP</strain>
        <tissue evidence="2">Leaves</tissue>
    </source>
</reference>
<feature type="compositionally biased region" description="Low complexity" evidence="1">
    <location>
        <begin position="258"/>
        <end position="269"/>
    </location>
</feature>
<dbReference type="PANTHER" id="PTHR33672:SF24">
    <property type="entry name" value="OS01G0798600 PROTEIN"/>
    <property type="match status" value="1"/>
</dbReference>
<gene>
    <name evidence="2" type="ORF">QJS10_CPB22g00232</name>
</gene>
<evidence type="ECO:0000313" key="3">
    <source>
        <dbReference type="Proteomes" id="UP001180020"/>
    </source>
</evidence>
<reference evidence="2" key="1">
    <citation type="journal article" date="2023" name="Nat. Commun.">
        <title>Diploid and tetraploid genomes of Acorus and the evolution of monocots.</title>
        <authorList>
            <person name="Ma L."/>
            <person name="Liu K.W."/>
            <person name="Li Z."/>
            <person name="Hsiao Y.Y."/>
            <person name="Qi Y."/>
            <person name="Fu T."/>
            <person name="Tang G.D."/>
            <person name="Zhang D."/>
            <person name="Sun W.H."/>
            <person name="Liu D.K."/>
            <person name="Li Y."/>
            <person name="Chen G.Z."/>
            <person name="Liu X.D."/>
            <person name="Liao X.Y."/>
            <person name="Jiang Y.T."/>
            <person name="Yu X."/>
            <person name="Hao Y."/>
            <person name="Huang J."/>
            <person name="Zhao X.W."/>
            <person name="Ke S."/>
            <person name="Chen Y.Y."/>
            <person name="Wu W.L."/>
            <person name="Hsu J.L."/>
            <person name="Lin Y.F."/>
            <person name="Huang M.D."/>
            <person name="Li C.Y."/>
            <person name="Huang L."/>
            <person name="Wang Z.W."/>
            <person name="Zhao X."/>
            <person name="Zhong W.Y."/>
            <person name="Peng D.H."/>
            <person name="Ahmad S."/>
            <person name="Lan S."/>
            <person name="Zhang J.S."/>
            <person name="Tsai W.C."/>
            <person name="Van de Peer Y."/>
            <person name="Liu Z.J."/>
        </authorList>
    </citation>
    <scope>NUCLEOTIDE SEQUENCE</scope>
    <source>
        <strain evidence="2">CP</strain>
    </source>
</reference>
<organism evidence="2 3">
    <name type="scientific">Acorus calamus</name>
    <name type="common">Sweet flag</name>
    <dbReference type="NCBI Taxonomy" id="4465"/>
    <lineage>
        <taxon>Eukaryota</taxon>
        <taxon>Viridiplantae</taxon>
        <taxon>Streptophyta</taxon>
        <taxon>Embryophyta</taxon>
        <taxon>Tracheophyta</taxon>
        <taxon>Spermatophyta</taxon>
        <taxon>Magnoliopsida</taxon>
        <taxon>Liliopsida</taxon>
        <taxon>Acoraceae</taxon>
        <taxon>Acorus</taxon>
    </lineage>
</organism>
<sequence length="294" mass="32256">MSTTQESPPKVPSAADIIDDDFVDIDLAEPIDSTSSEEKQISVDPISIRPRPRESRAAHALDSLARQHSASLSRVSRAHLLHLRRSDRDIFQIIDRFIHRSKSCGDGRSSSPSDDLDMLSRKLSIHVATAEETDIDERFKCGALCLFLPGLSSKAKQVQPKVDDDDLSRAMSLEKFECVSWASSAMVDAGESEDEGGGGAHSYFDLPLELIRDGGDDAHSPVKAAFVFDGDRKGVLKKSGSARRSSVESGSRRQVRFSTATTASYPSSPKEFCISPRLRRAREEFNAFLEAQNG</sequence>
<dbReference type="Proteomes" id="UP001180020">
    <property type="component" value="Unassembled WGS sequence"/>
</dbReference>
<dbReference type="AlphaFoldDB" id="A0AAV9C2W3"/>